<accession>A0AAV0VTB6</accession>
<evidence type="ECO:0000313" key="4">
    <source>
        <dbReference type="Proteomes" id="UP001160148"/>
    </source>
</evidence>
<feature type="region of interest" description="Disordered" evidence="1">
    <location>
        <begin position="24"/>
        <end position="401"/>
    </location>
</feature>
<organism evidence="3 4">
    <name type="scientific">Macrosiphum euphorbiae</name>
    <name type="common">potato aphid</name>
    <dbReference type="NCBI Taxonomy" id="13131"/>
    <lineage>
        <taxon>Eukaryota</taxon>
        <taxon>Metazoa</taxon>
        <taxon>Ecdysozoa</taxon>
        <taxon>Arthropoda</taxon>
        <taxon>Hexapoda</taxon>
        <taxon>Insecta</taxon>
        <taxon>Pterygota</taxon>
        <taxon>Neoptera</taxon>
        <taxon>Paraneoptera</taxon>
        <taxon>Hemiptera</taxon>
        <taxon>Sternorrhyncha</taxon>
        <taxon>Aphidomorpha</taxon>
        <taxon>Aphidoidea</taxon>
        <taxon>Aphididae</taxon>
        <taxon>Macrosiphini</taxon>
        <taxon>Macrosiphum</taxon>
    </lineage>
</organism>
<feature type="compositionally biased region" description="Basic and acidic residues" evidence="1">
    <location>
        <begin position="139"/>
        <end position="149"/>
    </location>
</feature>
<evidence type="ECO:0000256" key="1">
    <source>
        <dbReference type="SAM" id="MobiDB-lite"/>
    </source>
</evidence>
<evidence type="ECO:0000313" key="3">
    <source>
        <dbReference type="EMBL" id="CAI6346157.1"/>
    </source>
</evidence>
<gene>
    <name evidence="3" type="ORF">MEUPH1_LOCUS3094</name>
</gene>
<protein>
    <submittedName>
        <fullName evidence="3">Uncharacterized protein</fullName>
    </submittedName>
</protein>
<dbReference type="EMBL" id="CARXXK010000001">
    <property type="protein sequence ID" value="CAI6346157.1"/>
    <property type="molecule type" value="Genomic_DNA"/>
</dbReference>
<feature type="compositionally biased region" description="Acidic residues" evidence="1">
    <location>
        <begin position="360"/>
        <end position="383"/>
    </location>
</feature>
<keyword evidence="4" id="KW-1185">Reference proteome</keyword>
<keyword evidence="2" id="KW-0732">Signal</keyword>
<feature type="chain" id="PRO_5043920073" evidence="2">
    <location>
        <begin position="24"/>
        <end position="401"/>
    </location>
</feature>
<feature type="compositionally biased region" description="Acidic residues" evidence="1">
    <location>
        <begin position="60"/>
        <end position="98"/>
    </location>
</feature>
<dbReference type="AlphaFoldDB" id="A0AAV0VTB6"/>
<feature type="signal peptide" evidence="2">
    <location>
        <begin position="1"/>
        <end position="23"/>
    </location>
</feature>
<feature type="compositionally biased region" description="Basic and acidic residues" evidence="1">
    <location>
        <begin position="156"/>
        <end position="230"/>
    </location>
</feature>
<reference evidence="3 4" key="1">
    <citation type="submission" date="2023-01" db="EMBL/GenBank/DDBJ databases">
        <authorList>
            <person name="Whitehead M."/>
        </authorList>
    </citation>
    <scope>NUCLEOTIDE SEQUENCE [LARGE SCALE GENOMIC DNA]</scope>
</reference>
<sequence length="401" mass="43812">MFVDVLRRYLLIVWNFFFGQVSTESIKDSPPSCPEDKPAVSADVVPPVEVDSNDDKIENGVDDDDDIEEIFDDEDEEDDGEEEELDLEDEDEIEEDQDEKAAIVPKKPEEKVVTNDTPPKPSVPATKTEEVKAPVVVPKPKDEIKKPEPPKAPVEISEKPKIDIDNTKKSEAPAKLKPEFEKGEREGDAAKAVGSEKDASKAKSEFEIVEREDRDVLPPKPAKTEFEVVERGTTVKPVLPPPPPPPTSSAAAVKDDPSLPSAKAGGDDKTALKPAVPEKAAAHVKFQEEDEDKTTGKGRLPAADFATLEKGETAVKPPGTTTTGHNAAVGDFLSAEQAHGGQLLKSHHESIQDQQLDYSDSGEELSDDDIEIDYEDDEDDEEVVEVKPLPPVARSVYKKND</sequence>
<evidence type="ECO:0000256" key="2">
    <source>
        <dbReference type="SAM" id="SignalP"/>
    </source>
</evidence>
<comment type="caution">
    <text evidence="3">The sequence shown here is derived from an EMBL/GenBank/DDBJ whole genome shotgun (WGS) entry which is preliminary data.</text>
</comment>
<feature type="compositionally biased region" description="Pro residues" evidence="1">
    <location>
        <begin position="238"/>
        <end position="247"/>
    </location>
</feature>
<name>A0AAV0VTB6_9HEMI</name>
<dbReference type="Proteomes" id="UP001160148">
    <property type="component" value="Unassembled WGS sequence"/>
</dbReference>
<proteinExistence type="predicted"/>